<gene>
    <name evidence="1" type="ORF">C4886_15995</name>
</gene>
<evidence type="ECO:0000313" key="2">
    <source>
        <dbReference type="Proteomes" id="UP000253208"/>
    </source>
</evidence>
<dbReference type="Pfam" id="PF13711">
    <property type="entry name" value="DUF4160"/>
    <property type="match status" value="1"/>
</dbReference>
<proteinExistence type="predicted"/>
<evidence type="ECO:0000313" key="1">
    <source>
        <dbReference type="EMBL" id="RCH41929.1"/>
    </source>
</evidence>
<evidence type="ECO:0008006" key="3">
    <source>
        <dbReference type="Google" id="ProtNLM"/>
    </source>
</evidence>
<dbReference type="Proteomes" id="UP000253208">
    <property type="component" value="Unassembled WGS sequence"/>
</dbReference>
<name>A0A367FWC3_9FIRM</name>
<organism evidence="1 2">
    <name type="scientific">Blautia obeum</name>
    <dbReference type="NCBI Taxonomy" id="40520"/>
    <lineage>
        <taxon>Bacteria</taxon>
        <taxon>Bacillati</taxon>
        <taxon>Bacillota</taxon>
        <taxon>Clostridia</taxon>
        <taxon>Lachnospirales</taxon>
        <taxon>Lachnospiraceae</taxon>
        <taxon>Blautia</taxon>
    </lineage>
</organism>
<protein>
    <recommendedName>
        <fullName evidence="3">DUF4160 domain-containing protein</fullName>
    </recommendedName>
</protein>
<accession>A0A367FWC3</accession>
<dbReference type="EMBL" id="PSQG01000030">
    <property type="protein sequence ID" value="RCH41929.1"/>
    <property type="molecule type" value="Genomic_DNA"/>
</dbReference>
<sequence>MILDFKRRYFMKIHFTVHVYAEEKLYDEVLIPHSRNYGIVGKNIIAPLRKINNSNVEWNIDDTLTVEEFYEKIDEYIYSGKNNMPDPYIEGKTTLDFVKECKILKKYILKNGIRYSVRNEEKNLGFYLSRLSVEQNNTINIQILVSSDAGTVYRDHGIRFYINCREGTKHNEPHIHVDIRYGEATGAFSLKTGQQLTGDKIGRKDKKIIEETISLHQSEFLQYWNEHTDGLDVDLNQVLGLIKY</sequence>
<dbReference type="AlphaFoldDB" id="A0A367FWC3"/>
<reference evidence="1 2" key="1">
    <citation type="submission" date="2018-02" db="EMBL/GenBank/DDBJ databases">
        <title>Complete genome sequencing of Faecalibacterium prausnitzii strains isolated from the human gut.</title>
        <authorList>
            <person name="Fitzgerald B.C."/>
            <person name="Shkoporov A.N."/>
            <person name="Ross P.R."/>
            <person name="Hill C."/>
        </authorList>
    </citation>
    <scope>NUCLEOTIDE SEQUENCE [LARGE SCALE GENOMIC DNA]</scope>
    <source>
        <strain evidence="1 2">APC942/31-1</strain>
    </source>
</reference>
<comment type="caution">
    <text evidence="1">The sequence shown here is derived from an EMBL/GenBank/DDBJ whole genome shotgun (WGS) entry which is preliminary data.</text>
</comment>
<dbReference type="InterPro" id="IPR025427">
    <property type="entry name" value="DUF4160"/>
</dbReference>